<evidence type="ECO:0000313" key="3">
    <source>
        <dbReference type="Proteomes" id="UP000680815"/>
    </source>
</evidence>
<comment type="caution">
    <text evidence="2">The sequence shown here is derived from an EMBL/GenBank/DDBJ whole genome shotgun (WGS) entry which is preliminary data.</text>
</comment>
<protein>
    <submittedName>
        <fullName evidence="2">Uncharacterized protein</fullName>
    </submittedName>
</protein>
<feature type="region of interest" description="Disordered" evidence="1">
    <location>
        <begin position="1"/>
        <end position="66"/>
    </location>
</feature>
<accession>A0ABS4AQ63</accession>
<sequence length="66" mass="7638">MNGPRRPRLPSHVPDAPPPDRPDPRLRPDERKEGGPDYGKEIHQRDKARRDHEDAVNEAEKEPRAE</sequence>
<evidence type="ECO:0000256" key="1">
    <source>
        <dbReference type="SAM" id="MobiDB-lite"/>
    </source>
</evidence>
<organism evidence="2 3">
    <name type="scientific">Roseomonas nitratireducens</name>
    <dbReference type="NCBI Taxonomy" id="2820810"/>
    <lineage>
        <taxon>Bacteria</taxon>
        <taxon>Pseudomonadati</taxon>
        <taxon>Pseudomonadota</taxon>
        <taxon>Alphaproteobacteria</taxon>
        <taxon>Acetobacterales</taxon>
        <taxon>Roseomonadaceae</taxon>
        <taxon>Roseomonas</taxon>
    </lineage>
</organism>
<keyword evidence="3" id="KW-1185">Reference proteome</keyword>
<proteinExistence type="predicted"/>
<dbReference type="Proteomes" id="UP000680815">
    <property type="component" value="Unassembled WGS sequence"/>
</dbReference>
<name>A0ABS4AQ63_9PROT</name>
<dbReference type="RefSeq" id="WP_209350881.1">
    <property type="nucleotide sequence ID" value="NZ_JAGIYZ010000004.1"/>
</dbReference>
<gene>
    <name evidence="2" type="ORF">J5Y09_06185</name>
</gene>
<feature type="compositionally biased region" description="Basic and acidic residues" evidence="1">
    <location>
        <begin position="18"/>
        <end position="66"/>
    </location>
</feature>
<dbReference type="EMBL" id="JAGIYZ010000004">
    <property type="protein sequence ID" value="MBP0463491.1"/>
    <property type="molecule type" value="Genomic_DNA"/>
</dbReference>
<evidence type="ECO:0000313" key="2">
    <source>
        <dbReference type="EMBL" id="MBP0463491.1"/>
    </source>
</evidence>
<reference evidence="2 3" key="1">
    <citation type="submission" date="2021-03" db="EMBL/GenBank/DDBJ databases">
        <authorList>
            <person name="So Y."/>
        </authorList>
    </citation>
    <scope>NUCLEOTIDE SEQUENCE [LARGE SCALE GENOMIC DNA]</scope>
    <source>
        <strain evidence="2 3">PWR1</strain>
    </source>
</reference>